<evidence type="ECO:0000313" key="3">
    <source>
        <dbReference type="Proteomes" id="UP001459714"/>
    </source>
</evidence>
<keyword evidence="2" id="KW-0067">ATP-binding</keyword>
<keyword evidence="2" id="KW-0547">Nucleotide-binding</keyword>
<name>A0ABU9JZC5_9BACI</name>
<dbReference type="Proteomes" id="UP001459714">
    <property type="component" value="Unassembled WGS sequence"/>
</dbReference>
<sequence length="1240" mass="148159">MSKLQSIEQALIEINETIFQELCDSYLVLRNENYSAFSRTGSQSGKQKTRKGTPDSFLLLPNGKYIFVEYSTNVSSGLKKLKEDIEKCLDEEKTGISKEDIEEIILCMNFNLKTHEVEELNVMLSNTKIELTLYTLDRLAIELHLNHRDLVHEYLGLPLDTGQIVSIDTFIEEYNRASYMIATPLDNVFMHREKEVEQLTDAIRNSDFTIVTGEAGVGKTKLVLETIKKYLIDNNDYNAYCVSYKSCSLLEDLSQYLDQYNNYILFVDDANRIDAFNQIIGFYRRSRKGNLKIVITVRDYALQDIEKLCYDYSPTRIDIDRLKDEQIIDIIKAYPFNILNSDYHTEIVSIADGNPRLAIMAALLAKAEQNLLALNDVSALFENYFSTFIRDEVDLTKNLNIQCLGLISFFYTVPYKEKELMEHMLHDFDITYSEFIDTIDVLEKWELVEIQFDYVKVPEQNLSTYFFYKAFVKEELLSFEILLNNYFDSYSDRFKECVVSANNNFGYKNVMNKLRPILTMYLTNLKDNEDSIFKFLSTFWFYLQNETLEYLYNRIYNLTLVEVKEYNTYYKQNEFAYNKNEIIEIIGEFFRLHTSIIKDALELVFEFVRRKPEHLPELIHKIRETLLFDRSDEYNGFYRQQVLFELMINGLDRKDELYSTSFYELAKTFLGFEFRHDKVQRDKVIFYNYLLPNNKYIKELREFIWSAILRNYSDYPKKSLELLMSYLENGHQFVIEIIELDARYILEMVDKYLKEDIFEHCLFVQKYIRWCKTNSYDEKVFPSLKERFTNLVYEMYVKLDWNRLRDKEEFEFEDYREYAKLKEEDIRISFILNTKEDVDEFFEIYNFLKDYLRNNWSYDKVLDIIIDENFHENFNIGLYFLEVIIKDNNNINYIPNLVFKHQLNDRNKIEQIKKLIQNKSYKNKIFWVLSFYESIDESLIDKTHPREIVKYLVETEESITISLTGFSKYLNVQPDLFKEILEQVIMKNSSGSVKIRIWDDVFNEYLDYIGDSKVIKQTYLQQYILDPHFDYRGEILIKILKTEPEFLYEFIEDIYSKKRKKLFNHDRSLGFIWEIDKIEDQLEVIFDTISKKETYFGISGHFCNIFFKGIKPEYHNKADNFLLNYVQKNFNNIKKMNMILNIVNHSRKSIFNNILKKYISLNQDPKSFAQIWWLPNSRSFSGDVILGDLEAADWKNILDTVNEMDIGIKLIPIKRFIGEKIDSCIKSGEWERKQKFLRKF</sequence>
<dbReference type="Gene3D" id="3.40.50.300">
    <property type="entry name" value="P-loop containing nucleotide triphosphate hydrolases"/>
    <property type="match status" value="1"/>
</dbReference>
<dbReference type="SUPFAM" id="SSF52540">
    <property type="entry name" value="P-loop containing nucleoside triphosphate hydrolases"/>
    <property type="match status" value="1"/>
</dbReference>
<evidence type="ECO:0000259" key="1">
    <source>
        <dbReference type="Pfam" id="PF20720"/>
    </source>
</evidence>
<dbReference type="Pfam" id="PF20720">
    <property type="entry name" value="nSTAND3"/>
    <property type="match status" value="1"/>
</dbReference>
<accession>A0ABU9JZC5</accession>
<evidence type="ECO:0000313" key="2">
    <source>
        <dbReference type="EMBL" id="MEL3958206.1"/>
    </source>
</evidence>
<dbReference type="EMBL" id="JBBYAK010000001">
    <property type="protein sequence ID" value="MEL3958206.1"/>
    <property type="molecule type" value="Genomic_DNA"/>
</dbReference>
<comment type="caution">
    <text evidence="2">The sequence shown here is derived from an EMBL/GenBank/DDBJ whole genome shotgun (WGS) entry which is preliminary data.</text>
</comment>
<dbReference type="GO" id="GO:0005524">
    <property type="term" value="F:ATP binding"/>
    <property type="evidence" value="ECO:0007669"/>
    <property type="project" value="UniProtKB-KW"/>
</dbReference>
<gene>
    <name evidence="2" type="ORF">NST17_13515</name>
</gene>
<reference evidence="2 3" key="1">
    <citation type="submission" date="2024-03" db="EMBL/GenBank/DDBJ databases">
        <title>Bacilli Hybrid Assemblies.</title>
        <authorList>
            <person name="Kovac J."/>
        </authorList>
    </citation>
    <scope>NUCLEOTIDE SEQUENCE [LARGE SCALE GENOMIC DNA]</scope>
    <source>
        <strain evidence="2 3">FSL M8-0022</strain>
    </source>
</reference>
<keyword evidence="3" id="KW-1185">Reference proteome</keyword>
<dbReference type="InterPro" id="IPR027417">
    <property type="entry name" value="P-loop_NTPase"/>
</dbReference>
<organism evidence="2 3">
    <name type="scientific">Caldifermentibacillus hisashii</name>
    <dbReference type="NCBI Taxonomy" id="996558"/>
    <lineage>
        <taxon>Bacteria</taxon>
        <taxon>Bacillati</taxon>
        <taxon>Bacillota</taxon>
        <taxon>Bacilli</taxon>
        <taxon>Bacillales</taxon>
        <taxon>Bacillaceae</taxon>
        <taxon>Caldifermentibacillus</taxon>
    </lineage>
</organism>
<proteinExistence type="predicted"/>
<protein>
    <submittedName>
        <fullName evidence="2">ATP-binding protein</fullName>
    </submittedName>
</protein>
<feature type="domain" description="Novel STAND NTPase 3" evidence="1">
    <location>
        <begin position="194"/>
        <end position="313"/>
    </location>
</feature>
<dbReference type="InterPro" id="IPR049050">
    <property type="entry name" value="nSTAND3"/>
</dbReference>
<dbReference type="RefSeq" id="WP_342020425.1">
    <property type="nucleotide sequence ID" value="NZ_JBBYAK010000001.1"/>
</dbReference>